<dbReference type="InterPro" id="IPR037165">
    <property type="entry name" value="AldOxase/xan_DH_Mopterin-bd_sf"/>
</dbReference>
<dbReference type="InterPro" id="IPR046867">
    <property type="entry name" value="AldOxase/xan_DH_MoCoBD2"/>
</dbReference>
<dbReference type="STRING" id="1120920.SAMN03080599_02892"/>
<organism evidence="2 3">
    <name type="scientific">Acidaminobacter hydrogenoformans DSM 2784</name>
    <dbReference type="NCBI Taxonomy" id="1120920"/>
    <lineage>
        <taxon>Bacteria</taxon>
        <taxon>Bacillati</taxon>
        <taxon>Bacillota</taxon>
        <taxon>Clostridia</taxon>
        <taxon>Peptostreptococcales</taxon>
        <taxon>Acidaminobacteraceae</taxon>
        <taxon>Acidaminobacter</taxon>
    </lineage>
</organism>
<dbReference type="GO" id="GO:0016491">
    <property type="term" value="F:oxidoreductase activity"/>
    <property type="evidence" value="ECO:0007669"/>
    <property type="project" value="InterPro"/>
</dbReference>
<dbReference type="RefSeq" id="WP_278278143.1">
    <property type="nucleotide sequence ID" value="NZ_FMWL01000020.1"/>
</dbReference>
<feature type="domain" description="Aldehyde oxidase/xanthine dehydrogenase second molybdopterin binding" evidence="1">
    <location>
        <begin position="3"/>
        <end position="266"/>
    </location>
</feature>
<evidence type="ECO:0000313" key="2">
    <source>
        <dbReference type="EMBL" id="SCZ81620.1"/>
    </source>
</evidence>
<keyword evidence="3" id="KW-1185">Reference proteome</keyword>
<dbReference type="GO" id="GO:0005506">
    <property type="term" value="F:iron ion binding"/>
    <property type="evidence" value="ECO:0007669"/>
    <property type="project" value="InterPro"/>
</dbReference>
<dbReference type="Pfam" id="PF20256">
    <property type="entry name" value="MoCoBD_2"/>
    <property type="match status" value="1"/>
</dbReference>
<dbReference type="Gene3D" id="3.30.365.10">
    <property type="entry name" value="Aldehyde oxidase/xanthine dehydrogenase, molybdopterin binding domain"/>
    <property type="match status" value="2"/>
</dbReference>
<dbReference type="InterPro" id="IPR016208">
    <property type="entry name" value="Ald_Oxase/xanthine_DH-like"/>
</dbReference>
<dbReference type="SUPFAM" id="SSF56003">
    <property type="entry name" value="Molybdenum cofactor-binding domain"/>
    <property type="match status" value="1"/>
</dbReference>
<gene>
    <name evidence="2" type="ORF">SAMN03080599_02892</name>
</gene>
<protein>
    <submittedName>
        <fullName evidence="2">Purine hydroxylase beta subunit apoprotein</fullName>
    </submittedName>
</protein>
<dbReference type="PANTHER" id="PTHR11908:SF157">
    <property type="entry name" value="XANTHINE DEHYDROGENASE SUBUNIT D-RELATED"/>
    <property type="match status" value="1"/>
</dbReference>
<dbReference type="AlphaFoldDB" id="A0A1G5S6W7"/>
<name>A0A1G5S6W7_9FIRM</name>
<evidence type="ECO:0000259" key="1">
    <source>
        <dbReference type="Pfam" id="PF20256"/>
    </source>
</evidence>
<dbReference type="EMBL" id="FMWL01000020">
    <property type="protein sequence ID" value="SCZ81620.1"/>
    <property type="molecule type" value="Genomic_DNA"/>
</dbReference>
<dbReference type="Proteomes" id="UP000199208">
    <property type="component" value="Unassembled WGS sequence"/>
</dbReference>
<evidence type="ECO:0000313" key="3">
    <source>
        <dbReference type="Proteomes" id="UP000199208"/>
    </source>
</evidence>
<dbReference type="PANTHER" id="PTHR11908">
    <property type="entry name" value="XANTHINE DEHYDROGENASE"/>
    <property type="match status" value="1"/>
</dbReference>
<accession>A0A1G5S6W7</accession>
<sequence>MLKRGRGIALSWYGTGYGNGFPDVSVATVELAENGEVLLRVGATEVGQGAKTIMPQVCAEVLGMHSDQVHMICEDTREFLDSGTAAASRQTYNTGNAVLKASESFKKALLEEARVNLKLNSTASLEVEDQKIWLPIFPSRQTTFGEIAKQLKSEGRVLAVTESFTAQTVGMDPETGEGVPYWPYTFNAYGTEVEVDTETGRVQVLQAWCVQDVGRAINPDLVEGQIDGGFVMGLGYTLYEDLGVKDGVIKNNKFAKYIIPTAMDIPAIHKYIVEDPENTAPYGAKGIGEPTMVPVAPAILNAIYDAIGVRIYTLPATPDVVLKAIVEDRKAKAAAKGAGANG</sequence>
<reference evidence="2 3" key="1">
    <citation type="submission" date="2016-10" db="EMBL/GenBank/DDBJ databases">
        <authorList>
            <person name="de Groot N.N."/>
        </authorList>
    </citation>
    <scope>NUCLEOTIDE SEQUENCE [LARGE SCALE GENOMIC DNA]</scope>
    <source>
        <strain evidence="2 3">DSM 2784</strain>
    </source>
</reference>
<proteinExistence type="predicted"/>